<dbReference type="Proteomes" id="UP001156664">
    <property type="component" value="Unassembled WGS sequence"/>
</dbReference>
<evidence type="ECO:0000313" key="3">
    <source>
        <dbReference type="Proteomes" id="UP001156664"/>
    </source>
</evidence>
<organism evidence="2 3">
    <name type="scientific">Limnobacter litoralis</name>
    <dbReference type="NCBI Taxonomy" id="481366"/>
    <lineage>
        <taxon>Bacteria</taxon>
        <taxon>Pseudomonadati</taxon>
        <taxon>Pseudomonadota</taxon>
        <taxon>Betaproteobacteria</taxon>
        <taxon>Burkholderiales</taxon>
        <taxon>Burkholderiaceae</taxon>
        <taxon>Limnobacter</taxon>
    </lineage>
</organism>
<dbReference type="Pfam" id="PF07848">
    <property type="entry name" value="PaaX"/>
    <property type="match status" value="1"/>
</dbReference>
<evidence type="ECO:0000259" key="1">
    <source>
        <dbReference type="Pfam" id="PF07848"/>
    </source>
</evidence>
<dbReference type="EMBL" id="BSOJ01000032">
    <property type="protein sequence ID" value="GLR27572.1"/>
    <property type="molecule type" value="Genomic_DNA"/>
</dbReference>
<name>A0ABQ5YYJ3_9BURK</name>
<sequence length="280" mass="31811">MLLEHAMTIQPRKLILGLLLAAKGQSVSAKDLVAACELFGVAQGSTRVALARLTAEQEIESTARGIYTLGRATKGIGARVSNWTLQMQRARPWTGFYTVAYTNHMGRTNRTILKQRETAFELCGFRELEQGLFIRPDNVEKDLDTLKARLVNMGVAPDCHLFVAKEFQTHTLQDIQNLWDPAQLNASYKKETDTLKQWLDRHETLGLEVAAKESYLLGSHHIRLVRHDPLLPDEWVDAQSRATYFKTVEQLDTIGQNIWRQFHEQVIGVQSETLDENLSR</sequence>
<protein>
    <submittedName>
        <fullName evidence="2">PaaX family transcriptional regulator</fullName>
    </submittedName>
</protein>
<dbReference type="InterPro" id="IPR012906">
    <property type="entry name" value="PaaX-like_N"/>
</dbReference>
<dbReference type="Gene3D" id="1.10.10.10">
    <property type="entry name" value="Winged helix-like DNA-binding domain superfamily/Winged helix DNA-binding domain"/>
    <property type="match status" value="1"/>
</dbReference>
<proteinExistence type="predicted"/>
<comment type="caution">
    <text evidence="2">The sequence shown here is derived from an EMBL/GenBank/DDBJ whole genome shotgun (WGS) entry which is preliminary data.</text>
</comment>
<dbReference type="InterPro" id="IPR036388">
    <property type="entry name" value="WH-like_DNA-bd_sf"/>
</dbReference>
<reference evidence="3" key="1">
    <citation type="journal article" date="2019" name="Int. J. Syst. Evol. Microbiol.">
        <title>The Global Catalogue of Microorganisms (GCM) 10K type strain sequencing project: providing services to taxonomists for standard genome sequencing and annotation.</title>
        <authorList>
            <consortium name="The Broad Institute Genomics Platform"/>
            <consortium name="The Broad Institute Genome Sequencing Center for Infectious Disease"/>
            <person name="Wu L."/>
            <person name="Ma J."/>
        </authorList>
    </citation>
    <scope>NUCLEOTIDE SEQUENCE [LARGE SCALE GENOMIC DNA]</scope>
    <source>
        <strain evidence="3">NBRC 105857</strain>
    </source>
</reference>
<evidence type="ECO:0000313" key="2">
    <source>
        <dbReference type="EMBL" id="GLR27572.1"/>
    </source>
</evidence>
<keyword evidence="3" id="KW-1185">Reference proteome</keyword>
<dbReference type="PANTHER" id="PTHR30319:SF1">
    <property type="entry name" value="TRANSCRIPTIONAL REPRESSOR PAAX"/>
    <property type="match status" value="1"/>
</dbReference>
<dbReference type="Gene3D" id="3.30.70.2650">
    <property type="match status" value="1"/>
</dbReference>
<accession>A0ABQ5YYJ3</accession>
<gene>
    <name evidence="2" type="ORF">GCM10007875_26630</name>
</gene>
<dbReference type="PANTHER" id="PTHR30319">
    <property type="entry name" value="PHENYLACETIC ACID REGULATOR-RELATED TRANSCRIPTIONAL REPRESSOR"/>
    <property type="match status" value="1"/>
</dbReference>
<feature type="domain" description="Transcriptional repressor PaaX-like N-terminal" evidence="1">
    <location>
        <begin position="14"/>
        <end position="69"/>
    </location>
</feature>